<sequence>MKQLVININDNKLSFFLELIKNFDFITVEDTADWYLSLSDKQKQSIERGLDDVKNGNVISHSEVMQSVKAKIQSLKDR</sequence>
<proteinExistence type="predicted"/>
<dbReference type="EMBL" id="JRLY01000007">
    <property type="protein sequence ID" value="KGO92873.1"/>
    <property type="molecule type" value="Genomic_DNA"/>
</dbReference>
<dbReference type="STRING" id="1121898.GCA_000422725_02773"/>
<dbReference type="eggNOG" id="ENOG5030R42">
    <property type="taxonomic scope" value="Bacteria"/>
</dbReference>
<gene>
    <name evidence="1" type="ORF">Q766_09555</name>
</gene>
<reference evidence="1 2" key="1">
    <citation type="submission" date="2013-09" db="EMBL/GenBank/DDBJ databases">
        <authorList>
            <person name="Zeng Z."/>
            <person name="Chen C."/>
        </authorList>
    </citation>
    <scope>NUCLEOTIDE SEQUENCE [LARGE SCALE GENOMIC DNA]</scope>
    <source>
        <strain evidence="1 2">WB 4.1-42</strain>
    </source>
</reference>
<evidence type="ECO:0000313" key="1">
    <source>
        <dbReference type="EMBL" id="KGO92873.1"/>
    </source>
</evidence>
<protein>
    <submittedName>
        <fullName evidence="1">Uncharacterized protein</fullName>
    </submittedName>
</protein>
<accession>A0A0A2MN14</accession>
<dbReference type="AlphaFoldDB" id="A0A0A2MN14"/>
<dbReference type="OrthoDB" id="680548at2"/>
<keyword evidence="2" id="KW-1185">Reference proteome</keyword>
<dbReference type="Proteomes" id="UP000030111">
    <property type="component" value="Unassembled WGS sequence"/>
</dbReference>
<dbReference type="RefSeq" id="WP_035739354.1">
    <property type="nucleotide sequence ID" value="NZ_JRLY01000007.1"/>
</dbReference>
<organism evidence="1 2">
    <name type="scientific">Flavobacterium subsaxonicum WB 4.1-42 = DSM 21790</name>
    <dbReference type="NCBI Taxonomy" id="1121898"/>
    <lineage>
        <taxon>Bacteria</taxon>
        <taxon>Pseudomonadati</taxon>
        <taxon>Bacteroidota</taxon>
        <taxon>Flavobacteriia</taxon>
        <taxon>Flavobacteriales</taxon>
        <taxon>Flavobacteriaceae</taxon>
        <taxon>Flavobacterium</taxon>
    </lineage>
</organism>
<evidence type="ECO:0000313" key="2">
    <source>
        <dbReference type="Proteomes" id="UP000030111"/>
    </source>
</evidence>
<comment type="caution">
    <text evidence="1">The sequence shown here is derived from an EMBL/GenBank/DDBJ whole genome shotgun (WGS) entry which is preliminary data.</text>
</comment>
<name>A0A0A2MN14_9FLAO</name>